<dbReference type="EMBL" id="KN817703">
    <property type="protein sequence ID" value="KJA13951.1"/>
    <property type="molecule type" value="Genomic_DNA"/>
</dbReference>
<reference evidence="3" key="1">
    <citation type="submission" date="2014-04" db="EMBL/GenBank/DDBJ databases">
        <title>Evolutionary Origins and Diversification of the Mycorrhizal Mutualists.</title>
        <authorList>
            <consortium name="DOE Joint Genome Institute"/>
            <consortium name="Mycorrhizal Genomics Consortium"/>
            <person name="Kohler A."/>
            <person name="Kuo A."/>
            <person name="Nagy L.G."/>
            <person name="Floudas D."/>
            <person name="Copeland A."/>
            <person name="Barry K.W."/>
            <person name="Cichocki N."/>
            <person name="Veneault-Fourrey C."/>
            <person name="LaButti K."/>
            <person name="Lindquist E.A."/>
            <person name="Lipzen A."/>
            <person name="Lundell T."/>
            <person name="Morin E."/>
            <person name="Murat C."/>
            <person name="Riley R."/>
            <person name="Ohm R."/>
            <person name="Sun H."/>
            <person name="Tunlid A."/>
            <person name="Henrissat B."/>
            <person name="Grigoriev I.V."/>
            <person name="Hibbett D.S."/>
            <person name="Martin F."/>
        </authorList>
    </citation>
    <scope>NUCLEOTIDE SEQUENCE [LARGE SCALE GENOMIC DNA]</scope>
    <source>
        <strain evidence="3">FD-334 SS-4</strain>
    </source>
</reference>
<evidence type="ECO:0000313" key="3">
    <source>
        <dbReference type="Proteomes" id="UP000054270"/>
    </source>
</evidence>
<keyword evidence="3" id="KW-1185">Reference proteome</keyword>
<feature type="compositionally biased region" description="Acidic residues" evidence="1">
    <location>
        <begin position="142"/>
        <end position="163"/>
    </location>
</feature>
<feature type="compositionally biased region" description="Polar residues" evidence="1">
    <location>
        <begin position="131"/>
        <end position="140"/>
    </location>
</feature>
<dbReference type="AlphaFoldDB" id="A0A0D2NBM6"/>
<dbReference type="Proteomes" id="UP000054270">
    <property type="component" value="Unassembled WGS sequence"/>
</dbReference>
<accession>A0A0D2NBM6</accession>
<protein>
    <submittedName>
        <fullName evidence="2">Uncharacterized protein</fullName>
    </submittedName>
</protein>
<feature type="compositionally biased region" description="Acidic residues" evidence="1">
    <location>
        <begin position="111"/>
        <end position="127"/>
    </location>
</feature>
<dbReference type="OMA" id="WHTICTI"/>
<proteinExistence type="predicted"/>
<dbReference type="OrthoDB" id="3247418at2759"/>
<feature type="region of interest" description="Disordered" evidence="1">
    <location>
        <begin position="109"/>
        <end position="165"/>
    </location>
</feature>
<evidence type="ECO:0000313" key="2">
    <source>
        <dbReference type="EMBL" id="KJA13951.1"/>
    </source>
</evidence>
<sequence length="648" mass="73727">MHAIDVGLLMFHCREVFQIDLKHQGGDGYTTGPVESNEVVTVKEDLDRKKCIKLLRKDPPELLFKLLRYDRRVLYYICVFYDIKARGHNTIVGTRWILATNIFKWNSTSNESDDKDELEDSEVDEEIAGTASESDPSSEGASDVDEDEDSVAQDESDIEETDLGDTAAISGSTLTPFVAHNPGKVRRILRNLLSNLPSDRKKAYREANKSIYLNICSILALELDVALSKSELHNAILFKIERDPMSQELLRSFTTMARDKIQVSAVLGKDVMACIWRHMAACQLPSWITPAPRNWGTSEHGKLSADNWRIICTIHMPVTLIWLWKEETSRKKSLLENFMHLVTSARLANVRTCTAAQIQDYNKHMTEYLQGLRELFPDIPLRPNHHAALHIGDIMTRFGPAHSHGAHFFERHIGFFHRINTNHMLGQLDGSIFMASSRYSNVMALLRDDPETQRAARDIIETMDSMEREDLRGFRLAKALDPDNTHHMANMKPSQPVALEGNVFQLLKDLEDDPNLHDREVVFVPQISLGGVCYGVFDSKHYRDSAIIFGNVNKMGVIQKIFKYHEGWYLLVHQHRNFTRANFVDPYLPYGFAAGFLCNAEADIVHLVRLSDIISHCAITPIPEGECIHIMPVDRVSVRLFVNILQLI</sequence>
<organism evidence="2 3">
    <name type="scientific">Hypholoma sublateritium (strain FD-334 SS-4)</name>
    <dbReference type="NCBI Taxonomy" id="945553"/>
    <lineage>
        <taxon>Eukaryota</taxon>
        <taxon>Fungi</taxon>
        <taxon>Dikarya</taxon>
        <taxon>Basidiomycota</taxon>
        <taxon>Agaricomycotina</taxon>
        <taxon>Agaricomycetes</taxon>
        <taxon>Agaricomycetidae</taxon>
        <taxon>Agaricales</taxon>
        <taxon>Agaricineae</taxon>
        <taxon>Strophariaceae</taxon>
        <taxon>Hypholoma</taxon>
    </lineage>
</organism>
<gene>
    <name evidence="2" type="ORF">HYPSUDRAFT_150983</name>
</gene>
<evidence type="ECO:0000256" key="1">
    <source>
        <dbReference type="SAM" id="MobiDB-lite"/>
    </source>
</evidence>
<name>A0A0D2NBM6_HYPSF</name>
<dbReference type="STRING" id="945553.A0A0D2NBM6"/>